<feature type="non-terminal residue" evidence="1">
    <location>
        <position position="1"/>
    </location>
</feature>
<proteinExistence type="predicted"/>
<dbReference type="Proteomes" id="UP000805193">
    <property type="component" value="Unassembled WGS sequence"/>
</dbReference>
<comment type="caution">
    <text evidence="1">The sequence shown here is derived from an EMBL/GenBank/DDBJ whole genome shotgun (WGS) entry which is preliminary data.</text>
</comment>
<evidence type="ECO:0000313" key="1">
    <source>
        <dbReference type="EMBL" id="KAG0436029.1"/>
    </source>
</evidence>
<gene>
    <name evidence="1" type="ORF">HPB47_018187</name>
</gene>
<organism evidence="1 2">
    <name type="scientific">Ixodes persulcatus</name>
    <name type="common">Taiga tick</name>
    <dbReference type="NCBI Taxonomy" id="34615"/>
    <lineage>
        <taxon>Eukaryota</taxon>
        <taxon>Metazoa</taxon>
        <taxon>Ecdysozoa</taxon>
        <taxon>Arthropoda</taxon>
        <taxon>Chelicerata</taxon>
        <taxon>Arachnida</taxon>
        <taxon>Acari</taxon>
        <taxon>Parasitiformes</taxon>
        <taxon>Ixodida</taxon>
        <taxon>Ixodoidea</taxon>
        <taxon>Ixodidae</taxon>
        <taxon>Ixodinae</taxon>
        <taxon>Ixodes</taxon>
    </lineage>
</organism>
<dbReference type="EMBL" id="JABSTQ010007241">
    <property type="protein sequence ID" value="KAG0436029.1"/>
    <property type="molecule type" value="Genomic_DNA"/>
</dbReference>
<reference evidence="1 2" key="1">
    <citation type="journal article" date="2020" name="Cell">
        <title>Large-Scale Comparative Analyses of Tick Genomes Elucidate Their Genetic Diversity and Vector Capacities.</title>
        <authorList>
            <consortium name="Tick Genome and Microbiome Consortium (TIGMIC)"/>
            <person name="Jia N."/>
            <person name="Wang J."/>
            <person name="Shi W."/>
            <person name="Du L."/>
            <person name="Sun Y."/>
            <person name="Zhan W."/>
            <person name="Jiang J.F."/>
            <person name="Wang Q."/>
            <person name="Zhang B."/>
            <person name="Ji P."/>
            <person name="Bell-Sakyi L."/>
            <person name="Cui X.M."/>
            <person name="Yuan T.T."/>
            <person name="Jiang B.G."/>
            <person name="Yang W.F."/>
            <person name="Lam T.T."/>
            <person name="Chang Q.C."/>
            <person name="Ding S.J."/>
            <person name="Wang X.J."/>
            <person name="Zhu J.G."/>
            <person name="Ruan X.D."/>
            <person name="Zhao L."/>
            <person name="Wei J.T."/>
            <person name="Ye R.Z."/>
            <person name="Que T.C."/>
            <person name="Du C.H."/>
            <person name="Zhou Y.H."/>
            <person name="Cheng J.X."/>
            <person name="Dai P.F."/>
            <person name="Guo W.B."/>
            <person name="Han X.H."/>
            <person name="Huang E.J."/>
            <person name="Li L.F."/>
            <person name="Wei W."/>
            <person name="Gao Y.C."/>
            <person name="Liu J.Z."/>
            <person name="Shao H.Z."/>
            <person name="Wang X."/>
            <person name="Wang C.C."/>
            <person name="Yang T.C."/>
            <person name="Huo Q.B."/>
            <person name="Li W."/>
            <person name="Chen H.Y."/>
            <person name="Chen S.E."/>
            <person name="Zhou L.G."/>
            <person name="Ni X.B."/>
            <person name="Tian J.H."/>
            <person name="Sheng Y."/>
            <person name="Liu T."/>
            <person name="Pan Y.S."/>
            <person name="Xia L.Y."/>
            <person name="Li J."/>
            <person name="Zhao F."/>
            <person name="Cao W.C."/>
        </authorList>
    </citation>
    <scope>NUCLEOTIDE SEQUENCE [LARGE SCALE GENOMIC DNA]</scope>
    <source>
        <strain evidence="1">Iper-2018</strain>
    </source>
</reference>
<name>A0AC60QND8_IXOPE</name>
<accession>A0AC60QND8</accession>
<sequence length="255" mass="28023">CDDDLLQTLGELLDVGLGRLAVGGRSRVQGCWLLWSHGNIGDDDGGVTCHHGDGQRGKSEKFVISSREVTPIPPALLLLDDSSSSSCSSSSSSSSGSSSSDDKDRLYVEHQFDCLFAPPQKRPKIETYLDTVHLHSDNEFRRNFRLMRPIAYELIDNFGASPMFPPATHGGSPAKTPEEQVLSYLWTIVHLKRSFHHCLHTEPELLPECCYTTPVACCVMHNIAQNYSCDYGNCNLPPRVLLPPSPPEADDGVAQ</sequence>
<evidence type="ECO:0000313" key="2">
    <source>
        <dbReference type="Proteomes" id="UP000805193"/>
    </source>
</evidence>
<protein>
    <submittedName>
        <fullName evidence="1">Uncharacterized protein</fullName>
    </submittedName>
</protein>
<keyword evidence="2" id="KW-1185">Reference proteome</keyword>